<evidence type="ECO:0000313" key="3">
    <source>
        <dbReference type="Proteomes" id="UP000572754"/>
    </source>
</evidence>
<name>A0A8H5UD10_FUSCI</name>
<protein>
    <submittedName>
        <fullName evidence="2">Uncharacterized protein</fullName>
    </submittedName>
</protein>
<dbReference type="AlphaFoldDB" id="A0A8H5UD10"/>
<reference evidence="2 3" key="2">
    <citation type="submission" date="2020-05" db="EMBL/GenBank/DDBJ databases">
        <title>Identification and distribution of gene clusters putatively required for synthesis of sphingolipid metabolism inhibitors in phylogenetically diverse species of the filamentous fungus Fusarium.</title>
        <authorList>
            <person name="Kim H.-S."/>
            <person name="Busman M."/>
            <person name="Brown D.W."/>
            <person name="Divon H."/>
            <person name="Uhlig S."/>
            <person name="Proctor R.H."/>
        </authorList>
    </citation>
    <scope>NUCLEOTIDE SEQUENCE [LARGE SCALE GENOMIC DNA]</scope>
    <source>
        <strain evidence="2 3">NRRL 25331</strain>
    </source>
</reference>
<evidence type="ECO:0000313" key="2">
    <source>
        <dbReference type="EMBL" id="KAF5683977.1"/>
    </source>
</evidence>
<feature type="region of interest" description="Disordered" evidence="1">
    <location>
        <begin position="634"/>
        <end position="658"/>
    </location>
</feature>
<accession>A0A8H5UD10</accession>
<gene>
    <name evidence="2" type="ORF">FCIRC_4190</name>
</gene>
<proteinExistence type="predicted"/>
<evidence type="ECO:0000256" key="1">
    <source>
        <dbReference type="SAM" id="MobiDB-lite"/>
    </source>
</evidence>
<dbReference type="EMBL" id="JAAQPE010000136">
    <property type="protein sequence ID" value="KAF5683977.1"/>
    <property type="molecule type" value="Genomic_DNA"/>
</dbReference>
<keyword evidence="3" id="KW-1185">Reference proteome</keyword>
<organism evidence="2 3">
    <name type="scientific">Fusarium circinatum</name>
    <name type="common">Pitch canker fungus</name>
    <name type="synonym">Gibberella circinata</name>
    <dbReference type="NCBI Taxonomy" id="48490"/>
    <lineage>
        <taxon>Eukaryota</taxon>
        <taxon>Fungi</taxon>
        <taxon>Dikarya</taxon>
        <taxon>Ascomycota</taxon>
        <taxon>Pezizomycotina</taxon>
        <taxon>Sordariomycetes</taxon>
        <taxon>Hypocreomycetidae</taxon>
        <taxon>Hypocreales</taxon>
        <taxon>Nectriaceae</taxon>
        <taxon>Fusarium</taxon>
        <taxon>Fusarium fujikuroi species complex</taxon>
    </lineage>
</organism>
<comment type="caution">
    <text evidence="2">The sequence shown here is derived from an EMBL/GenBank/DDBJ whole genome shotgun (WGS) entry which is preliminary data.</text>
</comment>
<dbReference type="Proteomes" id="UP000572754">
    <property type="component" value="Unassembled WGS sequence"/>
</dbReference>
<sequence>MASGEQSFRAQFTLSTSSDSEYYDQTIALSQASINASFRHLFETTEGVARIAHSDDVAGDRIFGELDAPTLMLIAHTDDENLAYYQLRIKSADVVFRNGQTRSLSQWVLTVKVNLGEVSLEIQPSDDEETRRNKEYWKQDITRRYPGFKIGDYRVQRIFANFSAAQWKKPAEELSTVFDPKAKRTVALQEWKGQPENSDYFYRIMDLIGGWATTQVHGALSTLGIKFSLHQEPDTIRSATFEPMLRHIQIYPYKSKKCPTAVTAIGDQSKITQAAPYGDLVHGDFNCLMFCENVDTSWDLSGRKSINPIIRPLPQKKNMAHSYNLSFPVSDDDPKIPESLGTFSMDHRVVMDRYLLPTLEDLCLATVVKIEEPERTISAPDISFKPRYTIGAPSRERELNSSSTTDIKFTKLADRHYQWTRKDSKGEKGHLFTDGPYSYHGDRYNSYQIDTESTVEVQWGHGQSAMVISASILYQYDCAFADYQSMVGRVDSVKYDINAKSTFNLQLEVVNDVIVPKVISLYRVDARTIKDDSSSSPDNHSSIFDGDLKVTSSPVYKTGTGKGRDDSELVFKTALEKTLRTGIEKFTRRINEHFSGRGQLILPGHGNLEIRNPKFTKLGGIVADIAFKPTSPKGTMSFPIPSEHPASGGQTPGQQAPPINVPEQRDENNLKLDWDYQVTYNPQSNMGRLSLQALNGKKEDLSFHFIRVSLLRSMSTKSRPFDDTEWSKSPDTKALDILFSHGEYTYVDSNSGDSPSELTLQGNVFQLSRSKDWPANSPALEVKVKTDRSVGEMQASVQGLKGSDLKVPREQGFTLELQGDIQALGNYKIKIAESWKKVPGLKFGGEGTAISYKDYVTIFRPLNSLNEEQAKTVSQRYSADLKGGGGHTPAVWVQTEDDRQTNGNKIWEIWSHPLKESTIVVIWHPGTRRYMMSQGPDREVACETGDENDVRFHWYMEGADAKDTWGVRIKFRSVSYPSTFLDLQNRNKAFDTAFVCSKSHEGETQDFWLWNRLRQDPYARLSS</sequence>
<reference evidence="3" key="1">
    <citation type="journal article" date="2020" name="BMC Genomics">
        <title>Correction to: Identification and distribution of gene clusters required for synthesis of sphingolipid metabolism inhibitors in diverse species of the filamentous fungus Fusarium.</title>
        <authorList>
            <person name="Kim H.S."/>
            <person name="Lohmar J.M."/>
            <person name="Busman M."/>
            <person name="Brown D.W."/>
            <person name="Naumann T.A."/>
            <person name="Divon H.H."/>
            <person name="Lysoe E."/>
            <person name="Uhlig S."/>
            <person name="Proctor R.H."/>
        </authorList>
    </citation>
    <scope>NUCLEOTIDE SEQUENCE [LARGE SCALE GENOMIC DNA]</scope>
    <source>
        <strain evidence="3">NRRL 25331</strain>
    </source>
</reference>